<evidence type="ECO:0000313" key="7">
    <source>
        <dbReference type="Ensembl" id="ENSTGUP00000005484.2"/>
    </source>
</evidence>
<dbReference type="GO" id="GO:0006508">
    <property type="term" value="P:proteolysis"/>
    <property type="evidence" value="ECO:0007669"/>
    <property type="project" value="UniProtKB-KW"/>
</dbReference>
<dbReference type="OrthoDB" id="6339452at2759"/>
<dbReference type="STRING" id="59729.ENSTGUP00000005484"/>
<evidence type="ECO:0000256" key="2">
    <source>
        <dbReference type="ARBA" id="ARBA00022801"/>
    </source>
</evidence>
<dbReference type="HOGENOM" id="CLU_006842_0_4_1"/>
<dbReference type="InterPro" id="IPR018114">
    <property type="entry name" value="TRYPSIN_HIS"/>
</dbReference>
<reference evidence="7" key="2">
    <citation type="submission" date="2025-08" db="UniProtKB">
        <authorList>
            <consortium name="Ensembl"/>
        </authorList>
    </citation>
    <scope>IDENTIFICATION</scope>
</reference>
<dbReference type="AlphaFoldDB" id="H0Z4I9"/>
<name>H0Z4I9_TAEGU</name>
<reference evidence="7 8" key="1">
    <citation type="journal article" date="2010" name="Nature">
        <title>The genome of a songbird.</title>
        <authorList>
            <person name="Warren W.C."/>
            <person name="Clayton D.F."/>
            <person name="Ellegren H."/>
            <person name="Arnold A.P."/>
            <person name="Hillier L.W."/>
            <person name="Kunstner A."/>
            <person name="Searle S."/>
            <person name="White S."/>
            <person name="Vilella A.J."/>
            <person name="Fairley S."/>
            <person name="Heger A."/>
            <person name="Kong L."/>
            <person name="Ponting C.P."/>
            <person name="Jarvis E.D."/>
            <person name="Mello C.V."/>
            <person name="Minx P."/>
            <person name="Lovell P."/>
            <person name="Velho T.A."/>
            <person name="Ferris M."/>
            <person name="Balakrishnan C.N."/>
            <person name="Sinha S."/>
            <person name="Blatti C."/>
            <person name="London S.E."/>
            <person name="Li Y."/>
            <person name="Lin Y.C."/>
            <person name="George J."/>
            <person name="Sweedler J."/>
            <person name="Southey B."/>
            <person name="Gunaratne P."/>
            <person name="Watson M."/>
            <person name="Nam K."/>
            <person name="Backstrom N."/>
            <person name="Smeds L."/>
            <person name="Nabholz B."/>
            <person name="Itoh Y."/>
            <person name="Whitney O."/>
            <person name="Pfenning A.R."/>
            <person name="Howard J."/>
            <person name="Volker M."/>
            <person name="Skinner B.M."/>
            <person name="Griffin D.K."/>
            <person name="Ye L."/>
            <person name="McLaren W.M."/>
            <person name="Flicek P."/>
            <person name="Quesada V."/>
            <person name="Velasco G."/>
            <person name="Lopez-Otin C."/>
            <person name="Puente X.S."/>
            <person name="Olender T."/>
            <person name="Lancet D."/>
            <person name="Smit A.F."/>
            <person name="Hubley R."/>
            <person name="Konkel M.K."/>
            <person name="Walker J.A."/>
            <person name="Batzer M.A."/>
            <person name="Gu W."/>
            <person name="Pollock D.D."/>
            <person name="Chen L."/>
            <person name="Cheng Z."/>
            <person name="Eichler E.E."/>
            <person name="Stapley J."/>
            <person name="Slate J."/>
            <person name="Ekblom R."/>
            <person name="Birkhead T."/>
            <person name="Burke T."/>
            <person name="Burt D."/>
            <person name="Scharff C."/>
            <person name="Adam I."/>
            <person name="Richard H."/>
            <person name="Sultan M."/>
            <person name="Soldatov A."/>
            <person name="Lehrach H."/>
            <person name="Edwards S.V."/>
            <person name="Yang S.P."/>
            <person name="Li X."/>
            <person name="Graves T."/>
            <person name="Fulton L."/>
            <person name="Nelson J."/>
            <person name="Chinwalla A."/>
            <person name="Hou S."/>
            <person name="Mardis E.R."/>
            <person name="Wilson R.K."/>
        </authorList>
    </citation>
    <scope>NUCLEOTIDE SEQUENCE [LARGE SCALE GENOMIC DNA]</scope>
</reference>
<dbReference type="InParanoid" id="H0Z4I9"/>
<dbReference type="Pfam" id="PF00089">
    <property type="entry name" value="Trypsin"/>
    <property type="match status" value="1"/>
</dbReference>
<feature type="chain" id="PRO_5025670410" evidence="5">
    <location>
        <begin position="24"/>
        <end position="311"/>
    </location>
</feature>
<dbReference type="PROSITE" id="PS00134">
    <property type="entry name" value="TRYPSIN_HIS"/>
    <property type="match status" value="1"/>
</dbReference>
<dbReference type="InterPro" id="IPR001254">
    <property type="entry name" value="Trypsin_dom"/>
</dbReference>
<dbReference type="GeneTree" id="ENSGT00940000162777"/>
<dbReference type="OMA" id="PDYGELH"/>
<evidence type="ECO:0000259" key="6">
    <source>
        <dbReference type="PROSITE" id="PS50240"/>
    </source>
</evidence>
<dbReference type="PANTHER" id="PTHR24252">
    <property type="entry name" value="ACROSIN-RELATED"/>
    <property type="match status" value="1"/>
</dbReference>
<accession>H0Z4I9</accession>
<protein>
    <submittedName>
        <fullName evidence="7">Acrosin-like</fullName>
    </submittedName>
</protein>
<keyword evidence="4" id="KW-1015">Disulfide bond</keyword>
<dbReference type="PANTHER" id="PTHR24252:SF8">
    <property type="entry name" value="ACROSIN"/>
    <property type="match status" value="1"/>
</dbReference>
<dbReference type="KEGG" id="tgu:100222616"/>
<dbReference type="Gene3D" id="2.40.10.10">
    <property type="entry name" value="Trypsin-like serine proteases"/>
    <property type="match status" value="2"/>
</dbReference>
<keyword evidence="2" id="KW-0378">Hydrolase</keyword>
<evidence type="ECO:0000256" key="3">
    <source>
        <dbReference type="ARBA" id="ARBA00022825"/>
    </source>
</evidence>
<dbReference type="GO" id="GO:0007340">
    <property type="term" value="P:acrosome reaction"/>
    <property type="evidence" value="ECO:0007669"/>
    <property type="project" value="TreeGrafter"/>
</dbReference>
<dbReference type="FunFam" id="2.40.10.10:FF:000003">
    <property type="entry name" value="Transmembrane serine protease 3"/>
    <property type="match status" value="1"/>
</dbReference>
<gene>
    <name evidence="7" type="primary">LOC100222616</name>
</gene>
<feature type="domain" description="Peptidase S1" evidence="6">
    <location>
        <begin position="60"/>
        <end position="300"/>
    </location>
</feature>
<keyword evidence="8" id="KW-1185">Reference proteome</keyword>
<proteinExistence type="predicted"/>
<organism evidence="7 8">
    <name type="scientific">Taeniopygia guttata</name>
    <name type="common">Zebra finch</name>
    <name type="synonym">Poephila guttata</name>
    <dbReference type="NCBI Taxonomy" id="59729"/>
    <lineage>
        <taxon>Eukaryota</taxon>
        <taxon>Metazoa</taxon>
        <taxon>Chordata</taxon>
        <taxon>Craniata</taxon>
        <taxon>Vertebrata</taxon>
        <taxon>Euteleostomi</taxon>
        <taxon>Archelosauria</taxon>
        <taxon>Archosauria</taxon>
        <taxon>Dinosauria</taxon>
        <taxon>Saurischia</taxon>
        <taxon>Theropoda</taxon>
        <taxon>Coelurosauria</taxon>
        <taxon>Aves</taxon>
        <taxon>Neognathae</taxon>
        <taxon>Neoaves</taxon>
        <taxon>Telluraves</taxon>
        <taxon>Australaves</taxon>
        <taxon>Passeriformes</taxon>
        <taxon>Passeroidea</taxon>
        <taxon>Estrildidae</taxon>
        <taxon>Estrildinae</taxon>
        <taxon>Taeniopygia</taxon>
    </lineage>
</organism>
<evidence type="ECO:0000256" key="4">
    <source>
        <dbReference type="ARBA" id="ARBA00023157"/>
    </source>
</evidence>
<keyword evidence="3" id="KW-0720">Serine protease</keyword>
<dbReference type="Proteomes" id="UP000007754">
    <property type="component" value="Chromosome Z"/>
</dbReference>
<dbReference type="GO" id="GO:0004252">
    <property type="term" value="F:serine-type endopeptidase activity"/>
    <property type="evidence" value="ECO:0007669"/>
    <property type="project" value="InterPro"/>
</dbReference>
<feature type="signal peptide" evidence="5">
    <location>
        <begin position="1"/>
        <end position="23"/>
    </location>
</feature>
<dbReference type="PRINTS" id="PR00722">
    <property type="entry name" value="CHYMOTRYPSIN"/>
</dbReference>
<dbReference type="CDD" id="cd00190">
    <property type="entry name" value="Tryp_SPc"/>
    <property type="match status" value="1"/>
</dbReference>
<sequence length="311" mass="33771">MPLAVMDLLCLLVLLAMCGSVLSTWHTCGGTCGLWPMSASYSPMAYDYDPMAPDYGELHTIGGTAVQTGAWAGIVSIQDPWEPGTGHICGGSLISTEWVLTAAHCFINARNTNMWHVVAGATQLTQLGPEVQVRQIKQLLVHEHYIPGEERNNIALLKLDQPVVCSHYVQLGCVPDLTLKVSELGNCYIAGWGTTTTRAERPSDVLQEANVHLIDVHLCNSSLWYTGAIHTQNLCAGYSEGGINPCQADSGGPLVCKDNNAAFFWLVGVASWGKSCARTNQPGVYTSVQHFYDWILVQIDPQPTEGREDVL</sequence>
<dbReference type="InterPro" id="IPR001314">
    <property type="entry name" value="Peptidase_S1A"/>
</dbReference>
<keyword evidence="1" id="KW-0645">Protease</keyword>
<dbReference type="SUPFAM" id="SSF50494">
    <property type="entry name" value="Trypsin-like serine proteases"/>
    <property type="match status" value="1"/>
</dbReference>
<reference evidence="7" key="3">
    <citation type="submission" date="2025-09" db="UniProtKB">
        <authorList>
            <consortium name="Ensembl"/>
        </authorList>
    </citation>
    <scope>IDENTIFICATION</scope>
</reference>
<dbReference type="SMART" id="SM00020">
    <property type="entry name" value="Tryp_SPc"/>
    <property type="match status" value="1"/>
</dbReference>
<keyword evidence="5" id="KW-0732">Signal</keyword>
<dbReference type="InterPro" id="IPR009003">
    <property type="entry name" value="Peptidase_S1_PA"/>
</dbReference>
<dbReference type="PROSITE" id="PS50240">
    <property type="entry name" value="TRYPSIN_DOM"/>
    <property type="match status" value="1"/>
</dbReference>
<dbReference type="Ensembl" id="ENSTGUT00000005538.2">
    <property type="protein sequence ID" value="ENSTGUP00000005484.2"/>
    <property type="gene ID" value="ENSTGUG00000005327.2"/>
</dbReference>
<evidence type="ECO:0000256" key="1">
    <source>
        <dbReference type="ARBA" id="ARBA00022670"/>
    </source>
</evidence>
<evidence type="ECO:0000313" key="8">
    <source>
        <dbReference type="Proteomes" id="UP000007754"/>
    </source>
</evidence>
<dbReference type="InterPro" id="IPR043504">
    <property type="entry name" value="Peptidase_S1_PA_chymotrypsin"/>
</dbReference>
<evidence type="ECO:0000256" key="5">
    <source>
        <dbReference type="SAM" id="SignalP"/>
    </source>
</evidence>